<dbReference type="EMBL" id="UGTL01000001">
    <property type="protein sequence ID" value="SUB85609.1"/>
    <property type="molecule type" value="Genomic_DNA"/>
</dbReference>
<gene>
    <name evidence="1" type="ORF">NCTC11157_01344</name>
</gene>
<evidence type="ECO:0000313" key="1">
    <source>
        <dbReference type="EMBL" id="SUB85609.1"/>
    </source>
</evidence>
<dbReference type="Proteomes" id="UP000254072">
    <property type="component" value="Unassembled WGS sequence"/>
</dbReference>
<dbReference type="AlphaFoldDB" id="A0A379DZ53"/>
<proteinExistence type="predicted"/>
<organism evidence="1 2">
    <name type="scientific">Prevotella disiens</name>
    <dbReference type="NCBI Taxonomy" id="28130"/>
    <lineage>
        <taxon>Bacteria</taxon>
        <taxon>Pseudomonadati</taxon>
        <taxon>Bacteroidota</taxon>
        <taxon>Bacteroidia</taxon>
        <taxon>Bacteroidales</taxon>
        <taxon>Prevotellaceae</taxon>
        <taxon>Prevotella</taxon>
    </lineage>
</organism>
<evidence type="ECO:0000313" key="2">
    <source>
        <dbReference type="Proteomes" id="UP000254072"/>
    </source>
</evidence>
<accession>A0A379DZ53</accession>
<sequence length="84" mass="9984">MLLISTQRKFIFILPSAATSYAKIHFKNGFSKNLNFFSLIPILFKKYPLVDFLFLAIKKLWQPSRYHDIILVKSNIYFDRNIIL</sequence>
<protein>
    <submittedName>
        <fullName evidence="1">Uncharacterized protein</fullName>
    </submittedName>
</protein>
<reference evidence="1 2" key="1">
    <citation type="submission" date="2018-06" db="EMBL/GenBank/DDBJ databases">
        <authorList>
            <consortium name="Pathogen Informatics"/>
            <person name="Doyle S."/>
        </authorList>
    </citation>
    <scope>NUCLEOTIDE SEQUENCE [LARGE SCALE GENOMIC DNA]</scope>
    <source>
        <strain evidence="1 2">NCTC11157</strain>
    </source>
</reference>
<name>A0A379DZ53_9BACT</name>